<gene>
    <name evidence="2" type="ORF">EV102420_02_02550</name>
</gene>
<dbReference type="STRING" id="1115515.EV102420_02_02550"/>
<sequence length="126" mass="13923">MYKNYSVIVVAFLLSGCPGPGDRIPPKEPANVTLKDNQICITAPVYAGEFVSSVQFSDGENNNLLKTLEHDPVYITNGQCLPTFGYDFQKGHTYTVFYTIEKNATDSGRYLSAVFSTKNGLQQMNP</sequence>
<dbReference type="Pfam" id="PF24295">
    <property type="entry name" value="DUF7480"/>
    <property type="match status" value="1"/>
</dbReference>
<dbReference type="InterPro" id="IPR054657">
    <property type="entry name" value="T6SS_periplasmic_put"/>
</dbReference>
<evidence type="ECO:0000313" key="3">
    <source>
        <dbReference type="Proteomes" id="UP000029462"/>
    </source>
</evidence>
<dbReference type="OrthoDB" id="6565577at2"/>
<dbReference type="eggNOG" id="ENOG5033IT3">
    <property type="taxonomic scope" value="Bacteria"/>
</dbReference>
<feature type="domain" description="DUF7480" evidence="1">
    <location>
        <begin position="28"/>
        <end position="119"/>
    </location>
</feature>
<evidence type="ECO:0000259" key="1">
    <source>
        <dbReference type="Pfam" id="PF24295"/>
    </source>
</evidence>
<accession>A0A090UVN1</accession>
<dbReference type="AlphaFoldDB" id="A0A090UVN1"/>
<dbReference type="InterPro" id="IPR055903">
    <property type="entry name" value="DUF7480"/>
</dbReference>
<proteinExistence type="predicted"/>
<dbReference type="PROSITE" id="PS51257">
    <property type="entry name" value="PROKAR_LIPOPROTEIN"/>
    <property type="match status" value="1"/>
</dbReference>
<evidence type="ECO:0000313" key="2">
    <source>
        <dbReference type="EMBL" id="GAL56650.1"/>
    </source>
</evidence>
<name>A0A090UVN1_PSEVU</name>
<organism evidence="2 3">
    <name type="scientific">Pseudescherichia vulneris NBRC 102420</name>
    <dbReference type="NCBI Taxonomy" id="1115515"/>
    <lineage>
        <taxon>Bacteria</taxon>
        <taxon>Pseudomonadati</taxon>
        <taxon>Pseudomonadota</taxon>
        <taxon>Gammaproteobacteria</taxon>
        <taxon>Enterobacterales</taxon>
        <taxon>Enterobacteriaceae</taxon>
        <taxon>Pseudescherichia</taxon>
    </lineage>
</organism>
<dbReference type="NCBIfam" id="NF045617">
    <property type="entry name" value="mostly_LP"/>
    <property type="match status" value="1"/>
</dbReference>
<protein>
    <recommendedName>
        <fullName evidence="1">DUF7480 domain-containing protein</fullName>
    </recommendedName>
</protein>
<keyword evidence="3" id="KW-1185">Reference proteome</keyword>
<dbReference type="Proteomes" id="UP000029462">
    <property type="component" value="Unassembled WGS sequence"/>
</dbReference>
<dbReference type="RefSeq" id="WP_042388014.1">
    <property type="nucleotide sequence ID" value="NZ_BBMZ01000002.1"/>
</dbReference>
<comment type="caution">
    <text evidence="2">The sequence shown here is derived from an EMBL/GenBank/DDBJ whole genome shotgun (WGS) entry which is preliminary data.</text>
</comment>
<dbReference type="EMBL" id="BBMZ01000002">
    <property type="protein sequence ID" value="GAL56650.1"/>
    <property type="molecule type" value="Genomic_DNA"/>
</dbReference>
<reference evidence="2 3" key="1">
    <citation type="submission" date="2014-09" db="EMBL/GenBank/DDBJ databases">
        <title>Whole genome shotgun sequence of Escherichia vulneris NBRC 102420.</title>
        <authorList>
            <person name="Yoshida Y."/>
            <person name="Hosoyama A."/>
            <person name="Tsuchikane K."/>
            <person name="Ohji S."/>
            <person name="Ichikawa N."/>
            <person name="Kimura A."/>
            <person name="Yamazoe A."/>
            <person name="Ezaki T."/>
            <person name="Fujita N."/>
        </authorList>
    </citation>
    <scope>NUCLEOTIDE SEQUENCE [LARGE SCALE GENOMIC DNA]</scope>
    <source>
        <strain evidence="2 3">NBRC 102420</strain>
    </source>
</reference>